<dbReference type="STRING" id="764291.STRUR_0774"/>
<dbReference type="CDD" id="cd01017">
    <property type="entry name" value="AdcA"/>
    <property type="match status" value="1"/>
</dbReference>
<keyword evidence="4" id="KW-0862">Zinc</keyword>
<dbReference type="InterPro" id="IPR006127">
    <property type="entry name" value="ZnuA-like"/>
</dbReference>
<dbReference type="Gene3D" id="2.40.128.20">
    <property type="match status" value="1"/>
</dbReference>
<sequence>MKKKFLLMISLVGLVFSWQLMQIKQVMADSKVKVVTTFYPVYEFTKGVVGKDGNVSMLIKAGIEPHDYEPSTKDVEKIQDADAFVYMDDNMETWAKDVKKSIKNDKPAIVKATGNMLLQAGTEEHEHEEGEEKSGHEGHHHEFDPHVWLSPYRAISVVENIRDGLSKAYPDKASTFKSNAAAYIEKLKELDAEYTAELSNAKQKSFVTQHAAFGYLALDYGLNQVPINGLTPEEEPSPKRIASLTKYVKNNDIKYIYFEENASSKVAETLAKETGAKSKVLSPLEGLTEKDMKAGKSYFTVMRENLKALKLTTDVAGKDIKPEEETNKTVYNGYFKDKDVEKRSLSNWSGKWQSVYPYLEDGTLDGVWDFKAKKSKGEMSAAQYKEYYTTGYKTDVSKITIDGKKKTMTFVKNGKKMTFTYKYDGYKILKYKKGNRGVRYMFKTEDKNADEFKYVQFSDHAIKNEKAEHFHLYWGGESQAKLLEELEHWPTYYPAKLTGHEIAQEIVAH</sequence>
<keyword evidence="5" id="KW-0864">Zinc transport</keyword>
<feature type="domain" description="ZinT" evidence="9">
    <location>
        <begin position="327"/>
        <end position="509"/>
    </location>
</feature>
<evidence type="ECO:0000256" key="3">
    <source>
        <dbReference type="ARBA" id="ARBA00022729"/>
    </source>
</evidence>
<name>G5KE60_9STRE</name>
<comment type="similarity">
    <text evidence="1 7">Belongs to the bacterial solute-binding protein 9 family.</text>
</comment>
<dbReference type="InterPro" id="IPR015304">
    <property type="entry name" value="ZinT_dom"/>
</dbReference>
<dbReference type="PRINTS" id="PR00690">
    <property type="entry name" value="ADHESNFAMILY"/>
</dbReference>
<dbReference type="GO" id="GO:0006829">
    <property type="term" value="P:zinc ion transport"/>
    <property type="evidence" value="ECO:0007669"/>
    <property type="project" value="UniProtKB-KW"/>
</dbReference>
<evidence type="ECO:0000256" key="5">
    <source>
        <dbReference type="ARBA" id="ARBA00022906"/>
    </source>
</evidence>
<keyword evidence="2 7" id="KW-0813">Transport</keyword>
<evidence type="ECO:0000256" key="8">
    <source>
        <dbReference type="SAM" id="MobiDB-lite"/>
    </source>
</evidence>
<gene>
    <name evidence="10" type="ORF">STRUR_0774</name>
</gene>
<evidence type="ECO:0000256" key="4">
    <source>
        <dbReference type="ARBA" id="ARBA00022833"/>
    </source>
</evidence>
<proteinExistence type="inferred from homology"/>
<evidence type="ECO:0000256" key="2">
    <source>
        <dbReference type="ARBA" id="ARBA00022448"/>
    </source>
</evidence>
<dbReference type="InterPro" id="IPR050492">
    <property type="entry name" value="Bact_metal-bind_prot9"/>
</dbReference>
<comment type="caution">
    <text evidence="10">The sequence shown here is derived from an EMBL/GenBank/DDBJ whole genome shotgun (WGS) entry which is preliminary data.</text>
</comment>
<evidence type="ECO:0000256" key="7">
    <source>
        <dbReference type="RuleBase" id="RU003512"/>
    </source>
</evidence>
<dbReference type="PANTHER" id="PTHR42953:SF3">
    <property type="entry name" value="HIGH-AFFINITY ZINC UPTAKE SYSTEM PROTEIN ZNUA"/>
    <property type="match status" value="1"/>
</dbReference>
<dbReference type="PANTHER" id="PTHR42953">
    <property type="entry name" value="HIGH-AFFINITY ZINC UPTAKE SYSTEM PROTEIN ZNUA-RELATED"/>
    <property type="match status" value="1"/>
</dbReference>
<dbReference type="GO" id="GO:0007155">
    <property type="term" value="P:cell adhesion"/>
    <property type="evidence" value="ECO:0007669"/>
    <property type="project" value="InterPro"/>
</dbReference>
<dbReference type="Pfam" id="PF01297">
    <property type="entry name" value="ZnuA"/>
    <property type="match status" value="1"/>
</dbReference>
<keyword evidence="3" id="KW-0732">Signal</keyword>
<dbReference type="SUPFAM" id="SSF50814">
    <property type="entry name" value="Lipocalins"/>
    <property type="match status" value="1"/>
</dbReference>
<dbReference type="eggNOG" id="COG3443">
    <property type="taxonomic scope" value="Bacteria"/>
</dbReference>
<organism evidence="10 11">
    <name type="scientific">Streptococcus urinalis 2285-97</name>
    <dbReference type="NCBI Taxonomy" id="764291"/>
    <lineage>
        <taxon>Bacteria</taxon>
        <taxon>Bacillati</taxon>
        <taxon>Bacillota</taxon>
        <taxon>Bacilli</taxon>
        <taxon>Lactobacillales</taxon>
        <taxon>Streptococcaceae</taxon>
        <taxon>Streptococcus</taxon>
    </lineage>
</organism>
<reference evidence="10 11" key="1">
    <citation type="journal article" date="2014" name="Int. J. Syst. Evol. Microbiol.">
        <title>Phylogenomics and the dynamic genome evolution of the genus Streptococcus.</title>
        <authorList>
            <consortium name="The Broad Institute Genome Sequencing Platform"/>
            <person name="Richards V.P."/>
            <person name="Palmer S.R."/>
            <person name="Pavinski Bitar P.D."/>
            <person name="Qin X."/>
            <person name="Weinstock G.M."/>
            <person name="Highlander S.K."/>
            <person name="Town C.D."/>
            <person name="Burne R.A."/>
            <person name="Stanhope M.J."/>
        </authorList>
    </citation>
    <scope>NUCLEOTIDE SEQUENCE [LARGE SCALE GENOMIC DNA]</scope>
    <source>
        <strain evidence="10 11">2285-97</strain>
    </source>
</reference>
<feature type="region of interest" description="Disordered" evidence="8">
    <location>
        <begin position="122"/>
        <end position="143"/>
    </location>
</feature>
<dbReference type="InterPro" id="IPR006128">
    <property type="entry name" value="Lipoprotein_PsaA-like"/>
</dbReference>
<dbReference type="AlphaFoldDB" id="G5KE60"/>
<dbReference type="EMBL" id="AEUZ02000001">
    <property type="protein sequence ID" value="EHJ56206.1"/>
    <property type="molecule type" value="Genomic_DNA"/>
</dbReference>
<keyword evidence="6" id="KW-0406">Ion transport</keyword>
<dbReference type="InterPro" id="IPR006129">
    <property type="entry name" value="AdhesinB"/>
</dbReference>
<dbReference type="Pfam" id="PF09223">
    <property type="entry name" value="ZinT"/>
    <property type="match status" value="1"/>
</dbReference>
<evidence type="ECO:0000259" key="9">
    <source>
        <dbReference type="Pfam" id="PF09223"/>
    </source>
</evidence>
<dbReference type="RefSeq" id="WP_006738972.1">
    <property type="nucleotide sequence ID" value="NZ_AEUZ02000001.1"/>
</dbReference>
<dbReference type="PRINTS" id="PR00691">
    <property type="entry name" value="ADHESINB"/>
</dbReference>
<evidence type="ECO:0000256" key="6">
    <source>
        <dbReference type="ARBA" id="ARBA00023065"/>
    </source>
</evidence>
<evidence type="ECO:0000313" key="11">
    <source>
        <dbReference type="Proteomes" id="UP000005388"/>
    </source>
</evidence>
<dbReference type="Gene3D" id="3.40.50.1980">
    <property type="entry name" value="Nitrogenase molybdenum iron protein domain"/>
    <property type="match status" value="2"/>
</dbReference>
<evidence type="ECO:0000256" key="1">
    <source>
        <dbReference type="ARBA" id="ARBA00011028"/>
    </source>
</evidence>
<dbReference type="GO" id="GO:0008270">
    <property type="term" value="F:zinc ion binding"/>
    <property type="evidence" value="ECO:0007669"/>
    <property type="project" value="InterPro"/>
</dbReference>
<accession>G5KE60</accession>
<dbReference type="eggNOG" id="COG0803">
    <property type="taxonomic scope" value="Bacteria"/>
</dbReference>
<keyword evidence="11" id="KW-1185">Reference proteome</keyword>
<dbReference type="InterPro" id="IPR012674">
    <property type="entry name" value="Calycin"/>
</dbReference>
<dbReference type="Proteomes" id="UP000005388">
    <property type="component" value="Unassembled WGS sequence"/>
</dbReference>
<evidence type="ECO:0000313" key="10">
    <source>
        <dbReference type="EMBL" id="EHJ56206.1"/>
    </source>
</evidence>
<dbReference type="SUPFAM" id="SSF53807">
    <property type="entry name" value="Helical backbone' metal receptor"/>
    <property type="match status" value="1"/>
</dbReference>
<protein>
    <recommendedName>
        <fullName evidence="9">ZinT domain-containing protein</fullName>
    </recommendedName>
</protein>